<dbReference type="InterPro" id="IPR003591">
    <property type="entry name" value="Leu-rich_rpt_typical-subtyp"/>
</dbReference>
<sequence>MEVFLNFCDEDTGKSFTSHLNRVLIDSGISTFFFPSILQQQPRDIQRAIEKCEVFIAIFSPNYASSFFCLDQLSYFLSLPRRSRFILPVFYDVEPSHVRWQSGLFEEAFVDHRNKNGFDEETVQKWRKALKEFASLSRWEMKNYRTEANLVNELVKHVSAKLNYETPLHVTDYPIGLDSRVDDVLRLLDIDANDARMIGIHGMGGIGKTTLAKAVFNKIYSSFQGSCFLSDVQESSKTNVGVVSLQKQLLQELLNEGDPCICNVDGGINVIKNRIGSKKVLVVIDDVDSEEQLEKIIGNRDWYSQGSRTIITSRDEHVLNVRNRVDSDHIYELKGLDDAQSLELFSWCAFQRNQPMQEYVQLSKDVTSTAGGLPLALEVLGYYLCDKRSIDEWEDATTKLKRIPEDKIMLKLKVSFDDLSEETKQIFLDIVCFFIGEDKDYAIDIWKGCCFPALDSIRKLLQRLLIKIMNRNSLWMHDQLRDMGRRIVELENLGDPGKRSRLWSEEDVTAVLKNYMYLPGDLSYEKLVVLDLSNNDYVLEISSSNIKQLFPKLNVLNLRCCTLWRIPNCFLYPNLEKLNLISCCKLVEIPDPIGLLGNLVYLNLENCYNLKELPNSLGSLVNLRELNVNGCKELSRFPASMGRMRSLLCLRMQETAIAALPNDFGCLSNLEDLYMWNCKQLEELPESFGSLTCLRILNIGNNINLTRLPSTFSGLCSLEIFNASDCNLQGMIPDDFEKLSSLTTLVLSGNSIQGLPRSMRGLSNLETLYINSCKQLVAIPDLPTSLKYLSASGCESLQTLPKLSNHSKLDYLNVRLIEIQGLSGLMCLRELLLSGCKPHVLRGQSLLEEMFTGLYSLSVPGSKVPNWFMCKCTSRYIRIQDIENPDWFMYQTLSCTVSRISEEGLHIREMMVWFVIYVNELSCTHQKHVVNLLIKRKGREKDRLPLGIYPGTHRNQIYIYHFRDGIGFEFQMNWLKDGDQIEFVSESTYYEDQIEVINESGPSLTPSLGFPCYHLKQAGIHLVYESEDTEDSIEEKLADFFNSLHVQWQLTASLYVRYPFWFRIATPYFLCGIWILK</sequence>
<keyword evidence="3" id="KW-0611">Plant defense</keyword>
<dbReference type="GO" id="GO:0043531">
    <property type="term" value="F:ADP binding"/>
    <property type="evidence" value="ECO:0007669"/>
    <property type="project" value="InterPro"/>
</dbReference>
<feature type="domain" description="TIR" evidence="4">
    <location>
        <begin position="1"/>
        <end position="162"/>
    </location>
</feature>
<dbReference type="PANTHER" id="PTHR11017:SF385">
    <property type="entry name" value="DISEASE RESISTANCE PROTEIN (TIR-NBS-LRR CLASS)-RELATED"/>
    <property type="match status" value="1"/>
</dbReference>
<proteinExistence type="predicted"/>
<dbReference type="Gramene" id="ERN15169">
    <property type="protein sequence ID" value="ERN15169"/>
    <property type="gene ID" value="AMTR_s00056p00145810"/>
</dbReference>
<dbReference type="eggNOG" id="ENOG502SB67">
    <property type="taxonomic scope" value="Eukaryota"/>
</dbReference>
<dbReference type="GO" id="GO:0007165">
    <property type="term" value="P:signal transduction"/>
    <property type="evidence" value="ECO:0007669"/>
    <property type="project" value="InterPro"/>
</dbReference>
<dbReference type="PRINTS" id="PR00364">
    <property type="entry name" value="DISEASERSIST"/>
</dbReference>
<dbReference type="HOGENOM" id="CLU_001561_0_2_1"/>
<dbReference type="InterPro" id="IPR055414">
    <property type="entry name" value="LRR_R13L4/SHOC2-like"/>
</dbReference>
<dbReference type="Gene3D" id="3.40.50.10140">
    <property type="entry name" value="Toll/interleukin-1 receptor homology (TIR) domain"/>
    <property type="match status" value="1"/>
</dbReference>
<dbReference type="OMA" id="KIFNSIM"/>
<dbReference type="InterPro" id="IPR044974">
    <property type="entry name" value="Disease_R_plants"/>
</dbReference>
<dbReference type="InterPro" id="IPR042197">
    <property type="entry name" value="Apaf_helical"/>
</dbReference>
<dbReference type="Gene3D" id="3.40.50.300">
    <property type="entry name" value="P-loop containing nucleotide triphosphate hydrolases"/>
    <property type="match status" value="1"/>
</dbReference>
<evidence type="ECO:0000256" key="3">
    <source>
        <dbReference type="ARBA" id="ARBA00022821"/>
    </source>
</evidence>
<dbReference type="SMART" id="SM00369">
    <property type="entry name" value="LRR_TYP"/>
    <property type="match status" value="6"/>
</dbReference>
<protein>
    <recommendedName>
        <fullName evidence="4">TIR domain-containing protein</fullName>
    </recommendedName>
</protein>
<evidence type="ECO:0000313" key="5">
    <source>
        <dbReference type="EMBL" id="ERN15169.1"/>
    </source>
</evidence>
<dbReference type="GO" id="GO:0006952">
    <property type="term" value="P:defense response"/>
    <property type="evidence" value="ECO:0007669"/>
    <property type="project" value="UniProtKB-KW"/>
</dbReference>
<evidence type="ECO:0000259" key="4">
    <source>
        <dbReference type="PROSITE" id="PS50104"/>
    </source>
</evidence>
<dbReference type="SMART" id="SM00255">
    <property type="entry name" value="TIR"/>
    <property type="match status" value="1"/>
</dbReference>
<dbReference type="Pfam" id="PF23598">
    <property type="entry name" value="LRR_14"/>
    <property type="match status" value="1"/>
</dbReference>
<evidence type="ECO:0000313" key="6">
    <source>
        <dbReference type="Proteomes" id="UP000017836"/>
    </source>
</evidence>
<keyword evidence="6" id="KW-1185">Reference proteome</keyword>
<keyword evidence="2" id="KW-0677">Repeat</keyword>
<dbReference type="STRING" id="13333.U5CYD1"/>
<dbReference type="Gene3D" id="1.10.8.430">
    <property type="entry name" value="Helical domain of apoptotic protease-activating factors"/>
    <property type="match status" value="1"/>
</dbReference>
<dbReference type="GO" id="GO:0051707">
    <property type="term" value="P:response to other organism"/>
    <property type="evidence" value="ECO:0007669"/>
    <property type="project" value="UniProtKB-ARBA"/>
</dbReference>
<dbReference type="InterPro" id="IPR035897">
    <property type="entry name" value="Toll_tir_struct_dom_sf"/>
</dbReference>
<dbReference type="Pfam" id="PF00931">
    <property type="entry name" value="NB-ARC"/>
    <property type="match status" value="1"/>
</dbReference>
<dbReference type="AlphaFoldDB" id="U5CYD1"/>
<dbReference type="Pfam" id="PF01582">
    <property type="entry name" value="TIR"/>
    <property type="match status" value="1"/>
</dbReference>
<dbReference type="InterPro" id="IPR027417">
    <property type="entry name" value="P-loop_NTPase"/>
</dbReference>
<dbReference type="SUPFAM" id="SSF52058">
    <property type="entry name" value="L domain-like"/>
    <property type="match status" value="1"/>
</dbReference>
<dbReference type="EMBL" id="KI392510">
    <property type="protein sequence ID" value="ERN15169.1"/>
    <property type="molecule type" value="Genomic_DNA"/>
</dbReference>
<gene>
    <name evidence="5" type="ORF">AMTR_s00056p00145810</name>
</gene>
<organism evidence="5 6">
    <name type="scientific">Amborella trichopoda</name>
    <dbReference type="NCBI Taxonomy" id="13333"/>
    <lineage>
        <taxon>Eukaryota</taxon>
        <taxon>Viridiplantae</taxon>
        <taxon>Streptophyta</taxon>
        <taxon>Embryophyta</taxon>
        <taxon>Tracheophyta</taxon>
        <taxon>Spermatophyta</taxon>
        <taxon>Magnoliopsida</taxon>
        <taxon>Amborellales</taxon>
        <taxon>Amborellaceae</taxon>
        <taxon>Amborella</taxon>
    </lineage>
</organism>
<dbReference type="Pfam" id="PF13855">
    <property type="entry name" value="LRR_8"/>
    <property type="match status" value="1"/>
</dbReference>
<evidence type="ECO:0000256" key="1">
    <source>
        <dbReference type="ARBA" id="ARBA00022614"/>
    </source>
</evidence>
<dbReference type="PROSITE" id="PS50104">
    <property type="entry name" value="TIR"/>
    <property type="match status" value="1"/>
</dbReference>
<dbReference type="Gene3D" id="3.80.10.10">
    <property type="entry name" value="Ribonuclease Inhibitor"/>
    <property type="match status" value="2"/>
</dbReference>
<dbReference type="InterPro" id="IPR001611">
    <property type="entry name" value="Leu-rich_rpt"/>
</dbReference>
<dbReference type="Pfam" id="PF23282">
    <property type="entry name" value="WHD_ROQ1"/>
    <property type="match status" value="1"/>
</dbReference>
<name>U5CYD1_AMBTC</name>
<dbReference type="InterPro" id="IPR058192">
    <property type="entry name" value="WHD_ROQ1-like"/>
</dbReference>
<dbReference type="InterPro" id="IPR002182">
    <property type="entry name" value="NB-ARC"/>
</dbReference>
<keyword evidence="1" id="KW-0433">Leucine-rich repeat</keyword>
<dbReference type="SUPFAM" id="SSF52540">
    <property type="entry name" value="P-loop containing nucleoside triphosphate hydrolases"/>
    <property type="match status" value="1"/>
</dbReference>
<dbReference type="Proteomes" id="UP000017836">
    <property type="component" value="Unassembled WGS sequence"/>
</dbReference>
<dbReference type="SUPFAM" id="SSF52200">
    <property type="entry name" value="Toll/Interleukin receptor TIR domain"/>
    <property type="match status" value="1"/>
</dbReference>
<dbReference type="InterPro" id="IPR032675">
    <property type="entry name" value="LRR_dom_sf"/>
</dbReference>
<evidence type="ECO:0000256" key="2">
    <source>
        <dbReference type="ARBA" id="ARBA00022737"/>
    </source>
</evidence>
<dbReference type="PANTHER" id="PTHR11017">
    <property type="entry name" value="LEUCINE-RICH REPEAT-CONTAINING PROTEIN"/>
    <property type="match status" value="1"/>
</dbReference>
<accession>U5CYD1</accession>
<dbReference type="InterPro" id="IPR000157">
    <property type="entry name" value="TIR_dom"/>
</dbReference>
<reference evidence="6" key="1">
    <citation type="journal article" date="2013" name="Science">
        <title>The Amborella genome and the evolution of flowering plants.</title>
        <authorList>
            <consortium name="Amborella Genome Project"/>
        </authorList>
    </citation>
    <scope>NUCLEOTIDE SEQUENCE [LARGE SCALE GENOMIC DNA]</scope>
</reference>